<sequence length="437" mass="45417">MSDHRSSQENTTPPPASPSPALPPPAAYSTEPHGSHEELQHHPSAASIGGAPGPPPAATTSLRKPVPPVPISVPTPAHLHESPTQMPASAPQTPSILRMPSPNLSASAGSAHQEAGNATAGPSNIPQQKRRVSPHHSSEEDNAVSTPRSGSIPVPQQPQSASTQGFGSGFGGNNGLTVPTPAPSIRHPTRAASNGHRPMHARTVTLTEPILPMPGGLSGELNPTGHVSRHSIIDHVVPSMPAANIPAPSVAGTNGQRRRSMAAYSQSGSTLSGEKCVADRLDPTLKAAMAERDKAALKAKVHAWALNVAIGAQVVLGALTTGVAAAVSSKRASIATSILGGMSTLAASYLAKARGSGEPEVSSIRRRDLDGFIRDIEAFMLDKGYVVGPEYDTRIERYRRRFEEIMGVGSGGVGDQVPRAQMQMQQMQQMAKTASPV</sequence>
<evidence type="ECO:0000256" key="1">
    <source>
        <dbReference type="SAM" id="MobiDB-lite"/>
    </source>
</evidence>
<dbReference type="Proteomes" id="UP001215151">
    <property type="component" value="Unassembled WGS sequence"/>
</dbReference>
<dbReference type="EMBL" id="JAPEVG010000260">
    <property type="protein sequence ID" value="KAJ8472416.1"/>
    <property type="molecule type" value="Genomic_DNA"/>
</dbReference>
<dbReference type="AlphaFoldDB" id="A0AAD7X963"/>
<reference evidence="3" key="1">
    <citation type="submission" date="2022-11" db="EMBL/GenBank/DDBJ databases">
        <title>Genome Sequence of Cubamyces cubensis.</title>
        <authorList>
            <person name="Buettner E."/>
        </authorList>
    </citation>
    <scope>NUCLEOTIDE SEQUENCE</scope>
    <source>
        <strain evidence="3">MPL-01</strain>
    </source>
</reference>
<dbReference type="NCBIfam" id="NF033635">
    <property type="entry name" value="SLATT_fungal"/>
    <property type="match status" value="1"/>
</dbReference>
<feature type="domain" description="SMODS and SLOG-associating 2TM effector" evidence="2">
    <location>
        <begin position="288"/>
        <end position="407"/>
    </location>
</feature>
<accession>A0AAD7X963</accession>
<feature type="region of interest" description="Disordered" evidence="1">
    <location>
        <begin position="1"/>
        <end position="196"/>
    </location>
</feature>
<name>A0AAD7X963_9APHY</name>
<feature type="compositionally biased region" description="Polar residues" evidence="1">
    <location>
        <begin position="82"/>
        <end position="95"/>
    </location>
</feature>
<feature type="compositionally biased region" description="Pro residues" evidence="1">
    <location>
        <begin position="12"/>
        <end position="26"/>
    </location>
</feature>
<gene>
    <name evidence="3" type="ORF">ONZ51_g8528</name>
</gene>
<dbReference type="InterPro" id="IPR041622">
    <property type="entry name" value="SLATT_fungi"/>
</dbReference>
<protein>
    <recommendedName>
        <fullName evidence="2">SMODS and SLOG-associating 2TM effector domain-containing protein</fullName>
    </recommendedName>
</protein>
<evidence type="ECO:0000259" key="2">
    <source>
        <dbReference type="Pfam" id="PF18142"/>
    </source>
</evidence>
<evidence type="ECO:0000313" key="3">
    <source>
        <dbReference type="EMBL" id="KAJ8472416.1"/>
    </source>
</evidence>
<comment type="caution">
    <text evidence="3">The sequence shown here is derived from an EMBL/GenBank/DDBJ whole genome shotgun (WGS) entry which is preliminary data.</text>
</comment>
<dbReference type="Pfam" id="PF18142">
    <property type="entry name" value="SLATT_fungal"/>
    <property type="match status" value="1"/>
</dbReference>
<proteinExistence type="predicted"/>
<keyword evidence="4" id="KW-1185">Reference proteome</keyword>
<organism evidence="3 4">
    <name type="scientific">Trametes cubensis</name>
    <dbReference type="NCBI Taxonomy" id="1111947"/>
    <lineage>
        <taxon>Eukaryota</taxon>
        <taxon>Fungi</taxon>
        <taxon>Dikarya</taxon>
        <taxon>Basidiomycota</taxon>
        <taxon>Agaricomycotina</taxon>
        <taxon>Agaricomycetes</taxon>
        <taxon>Polyporales</taxon>
        <taxon>Polyporaceae</taxon>
        <taxon>Trametes</taxon>
    </lineage>
</organism>
<evidence type="ECO:0000313" key="4">
    <source>
        <dbReference type="Proteomes" id="UP001215151"/>
    </source>
</evidence>